<feature type="region of interest" description="Disordered" evidence="1">
    <location>
        <begin position="1"/>
        <end position="42"/>
    </location>
</feature>
<organism evidence="2">
    <name type="scientific">Edafosvirus sp</name>
    <dbReference type="NCBI Taxonomy" id="2487765"/>
    <lineage>
        <taxon>Viruses</taxon>
        <taxon>Varidnaviria</taxon>
        <taxon>Bamfordvirae</taxon>
        <taxon>Nucleocytoviricota</taxon>
        <taxon>Megaviricetes</taxon>
        <taxon>Imitervirales</taxon>
        <taxon>Mimiviridae</taxon>
        <taxon>Klosneuvirinae</taxon>
    </lineage>
</organism>
<dbReference type="EMBL" id="MK072081">
    <property type="protein sequence ID" value="AYV78515.1"/>
    <property type="molecule type" value="Genomic_DNA"/>
</dbReference>
<dbReference type="Gene3D" id="2.20.110.10">
    <property type="entry name" value="Histone H3 K4-specific methyltransferase SET7/9 N-terminal domain"/>
    <property type="match status" value="2"/>
</dbReference>
<protein>
    <recommendedName>
        <fullName evidence="3">MORN repeat protein</fullName>
    </recommendedName>
</protein>
<proteinExistence type="predicted"/>
<reference evidence="2" key="1">
    <citation type="submission" date="2018-10" db="EMBL/GenBank/DDBJ databases">
        <title>Hidden diversity of soil giant viruses.</title>
        <authorList>
            <person name="Schulz F."/>
            <person name="Alteio L."/>
            <person name="Goudeau D."/>
            <person name="Ryan E.M."/>
            <person name="Malmstrom R.R."/>
            <person name="Blanchard J."/>
            <person name="Woyke T."/>
        </authorList>
    </citation>
    <scope>NUCLEOTIDE SEQUENCE</scope>
    <source>
        <strain evidence="2">EDV1</strain>
    </source>
</reference>
<sequence length="200" mass="23295">MSDDHFEEKDVGEGDYEGDYEGDHEGDHEEDGEGDKKKEQGKDGNYYFYHGETVTTENDGNYHFYDTKGKLFKTAEYKNGKLNGTQHIYNSDGKIWESAEYKDDKLNGVYIKWNQYLTNKPVIELECEYLDGVLHGKYELYGVMGYTKEMGNYKNGIKDGAWSKFDKDGMLLYTYGYKDGEMLDKFITADFEVKKLFWNS</sequence>
<dbReference type="SUPFAM" id="SSF82185">
    <property type="entry name" value="Histone H3 K4-specific methyltransferase SET7/9 N-terminal domain"/>
    <property type="match status" value="2"/>
</dbReference>
<evidence type="ECO:0008006" key="3">
    <source>
        <dbReference type="Google" id="ProtNLM"/>
    </source>
</evidence>
<evidence type="ECO:0000313" key="2">
    <source>
        <dbReference type="EMBL" id="AYV78515.1"/>
    </source>
</evidence>
<feature type="compositionally biased region" description="Basic and acidic residues" evidence="1">
    <location>
        <begin position="1"/>
        <end position="12"/>
    </location>
</feature>
<evidence type="ECO:0000256" key="1">
    <source>
        <dbReference type="SAM" id="MobiDB-lite"/>
    </source>
</evidence>
<accession>A0A3G4ZUE7</accession>
<gene>
    <name evidence="2" type="ORF">Edafosvirus16_14</name>
</gene>
<name>A0A3G4ZUE7_9VIRU</name>